<dbReference type="AlphaFoldDB" id="A0A392QD21"/>
<organism evidence="1 2">
    <name type="scientific">Trifolium medium</name>
    <dbReference type="NCBI Taxonomy" id="97028"/>
    <lineage>
        <taxon>Eukaryota</taxon>
        <taxon>Viridiplantae</taxon>
        <taxon>Streptophyta</taxon>
        <taxon>Embryophyta</taxon>
        <taxon>Tracheophyta</taxon>
        <taxon>Spermatophyta</taxon>
        <taxon>Magnoliopsida</taxon>
        <taxon>eudicotyledons</taxon>
        <taxon>Gunneridae</taxon>
        <taxon>Pentapetalae</taxon>
        <taxon>rosids</taxon>
        <taxon>fabids</taxon>
        <taxon>Fabales</taxon>
        <taxon>Fabaceae</taxon>
        <taxon>Papilionoideae</taxon>
        <taxon>50 kb inversion clade</taxon>
        <taxon>NPAAA clade</taxon>
        <taxon>Hologalegina</taxon>
        <taxon>IRL clade</taxon>
        <taxon>Trifolieae</taxon>
        <taxon>Trifolium</taxon>
    </lineage>
</organism>
<comment type="caution">
    <text evidence="1">The sequence shown here is derived from an EMBL/GenBank/DDBJ whole genome shotgun (WGS) entry which is preliminary data.</text>
</comment>
<feature type="non-terminal residue" evidence="1">
    <location>
        <position position="67"/>
    </location>
</feature>
<dbReference type="EMBL" id="LXQA010129327">
    <property type="protein sequence ID" value="MCI22231.1"/>
    <property type="molecule type" value="Genomic_DNA"/>
</dbReference>
<evidence type="ECO:0000313" key="2">
    <source>
        <dbReference type="Proteomes" id="UP000265520"/>
    </source>
</evidence>
<reference evidence="1 2" key="1">
    <citation type="journal article" date="2018" name="Front. Plant Sci.">
        <title>Red Clover (Trifolium pratense) and Zigzag Clover (T. medium) - A Picture of Genomic Similarities and Differences.</title>
        <authorList>
            <person name="Dluhosova J."/>
            <person name="Istvanek J."/>
            <person name="Nedelnik J."/>
            <person name="Repkova J."/>
        </authorList>
    </citation>
    <scope>NUCLEOTIDE SEQUENCE [LARGE SCALE GENOMIC DNA]</scope>
    <source>
        <strain evidence="2">cv. 10/8</strain>
        <tissue evidence="1">Leaf</tissue>
    </source>
</reference>
<keyword evidence="2" id="KW-1185">Reference proteome</keyword>
<accession>A0A392QD21</accession>
<name>A0A392QD21_9FABA</name>
<evidence type="ECO:0000313" key="1">
    <source>
        <dbReference type="EMBL" id="MCI22231.1"/>
    </source>
</evidence>
<proteinExistence type="predicted"/>
<sequence>MESRKNWSCFWTWRAAQAGWRKAPSAESMNVSFWIRRGARCAWRKERSSSIYAAVFILAAARERRCE</sequence>
<dbReference type="Proteomes" id="UP000265520">
    <property type="component" value="Unassembled WGS sequence"/>
</dbReference>
<protein>
    <submittedName>
        <fullName evidence="1">Uncharacterized protein</fullName>
    </submittedName>
</protein>